<dbReference type="SUPFAM" id="SSF52467">
    <property type="entry name" value="DHS-like NAD/FAD-binding domain"/>
    <property type="match status" value="1"/>
</dbReference>
<dbReference type="GeneID" id="20177149"/>
<dbReference type="EMBL" id="KI669571">
    <property type="protein sequence ID" value="ETN15031.1"/>
    <property type="molecule type" value="Genomic_DNA"/>
</dbReference>
<name>W2QPZ9_PHYN3</name>
<evidence type="ECO:0000313" key="2">
    <source>
        <dbReference type="Proteomes" id="UP000018817"/>
    </source>
</evidence>
<reference evidence="1 2" key="2">
    <citation type="submission" date="2013-11" db="EMBL/GenBank/DDBJ databases">
        <title>The Genome Sequence of Phytophthora parasitica INRA-310.</title>
        <authorList>
            <consortium name="The Broad Institute Genomics Platform"/>
            <person name="Russ C."/>
            <person name="Tyler B."/>
            <person name="Panabieres F."/>
            <person name="Shan W."/>
            <person name="Tripathy S."/>
            <person name="Grunwald N."/>
            <person name="Machado M."/>
            <person name="Johnson C.S."/>
            <person name="Arredondo F."/>
            <person name="Hong C."/>
            <person name="Coffey M."/>
            <person name="Young S.K."/>
            <person name="Zeng Q."/>
            <person name="Gargeya S."/>
            <person name="Fitzgerald M."/>
            <person name="Abouelleil A."/>
            <person name="Alvarado L."/>
            <person name="Chapman S.B."/>
            <person name="Gainer-Dewar J."/>
            <person name="Goldberg J."/>
            <person name="Griggs A."/>
            <person name="Gujja S."/>
            <person name="Hansen M."/>
            <person name="Howarth C."/>
            <person name="Imamovic A."/>
            <person name="Ireland A."/>
            <person name="Larimer J."/>
            <person name="McCowan C."/>
            <person name="Murphy C."/>
            <person name="Pearson M."/>
            <person name="Poon T.W."/>
            <person name="Priest M."/>
            <person name="Roberts A."/>
            <person name="Saif S."/>
            <person name="Shea T."/>
            <person name="Sykes S."/>
            <person name="Wortman J."/>
            <person name="Nusbaum C."/>
            <person name="Birren B."/>
        </authorList>
    </citation>
    <scope>NUCLEOTIDE SEQUENCE [LARGE SCALE GENOMIC DNA]</scope>
    <source>
        <strain evidence="1 2">INRA-310</strain>
    </source>
</reference>
<organism evidence="1 2">
    <name type="scientific">Phytophthora nicotianae (strain INRA-310)</name>
    <name type="common">Phytophthora parasitica</name>
    <dbReference type="NCBI Taxonomy" id="761204"/>
    <lineage>
        <taxon>Eukaryota</taxon>
        <taxon>Sar</taxon>
        <taxon>Stramenopiles</taxon>
        <taxon>Oomycota</taxon>
        <taxon>Peronosporomycetes</taxon>
        <taxon>Peronosporales</taxon>
        <taxon>Peronosporaceae</taxon>
        <taxon>Phytophthora</taxon>
    </lineage>
</organism>
<reference evidence="2" key="1">
    <citation type="submission" date="2011-12" db="EMBL/GenBank/DDBJ databases">
        <authorList>
            <consortium name="The Broad Institute Genome Sequencing Platform"/>
            <person name="Russ C."/>
            <person name="Tyler B."/>
            <person name="Panabieres F."/>
            <person name="Shan W."/>
            <person name="Tripathy S."/>
            <person name="Grunwald N."/>
            <person name="Machado M."/>
            <person name="Young S.K."/>
            <person name="Zeng Q."/>
            <person name="Gargeya S."/>
            <person name="Fitzgerald M."/>
            <person name="Haas B."/>
            <person name="Abouelleil A."/>
            <person name="Alvarado L."/>
            <person name="Arachchi H.M."/>
            <person name="Berlin A."/>
            <person name="Chapman S.B."/>
            <person name="Gearin G."/>
            <person name="Goldberg J."/>
            <person name="Griggs A."/>
            <person name="Gujja S."/>
            <person name="Hansen M."/>
            <person name="Heiman D."/>
            <person name="Howarth C."/>
            <person name="Larimer J."/>
            <person name="Lui A."/>
            <person name="MacDonald P.J.P."/>
            <person name="McCowen C."/>
            <person name="Montmayeur A."/>
            <person name="Murphy C."/>
            <person name="Neiman D."/>
            <person name="Pearson M."/>
            <person name="Priest M."/>
            <person name="Roberts A."/>
            <person name="Saif S."/>
            <person name="Shea T."/>
            <person name="Sisk P."/>
            <person name="Stolte C."/>
            <person name="Sykes S."/>
            <person name="Wortman J."/>
            <person name="Nusbaum C."/>
            <person name="Birren B."/>
        </authorList>
    </citation>
    <scope>NUCLEOTIDE SEQUENCE [LARGE SCALE GENOMIC DNA]</scope>
    <source>
        <strain evidence="2">INRA-310</strain>
    </source>
</reference>
<accession>W2QPZ9</accession>
<gene>
    <name evidence="1" type="ORF">PPTG_07248</name>
</gene>
<dbReference type="InterPro" id="IPR029035">
    <property type="entry name" value="DHS-like_NAD/FAD-binding_dom"/>
</dbReference>
<dbReference type="VEuPathDB" id="FungiDB:PPTG_07248"/>
<dbReference type="AlphaFoldDB" id="W2QPZ9"/>
<sequence length="107" mass="12148">MPESFYFSSGSTEDSEETKISLSRSSLLILLELVAYIVAKKPHRAVPTHSALKRYSTHVTRRERPEDANGILTLQHDARWEAPIFQMADYGLVDDLFNAVPELTEKI</sequence>
<dbReference type="RefSeq" id="XP_008899662.1">
    <property type="nucleotide sequence ID" value="XM_008901414.1"/>
</dbReference>
<evidence type="ECO:0000313" key="1">
    <source>
        <dbReference type="EMBL" id="ETN15031.1"/>
    </source>
</evidence>
<dbReference type="Proteomes" id="UP000018817">
    <property type="component" value="Unassembled WGS sequence"/>
</dbReference>
<protein>
    <submittedName>
        <fullName evidence="1">Uncharacterized protein</fullName>
    </submittedName>
</protein>
<proteinExistence type="predicted"/>
<dbReference type="Gene3D" id="3.40.50.1220">
    <property type="entry name" value="TPP-binding domain"/>
    <property type="match status" value="1"/>
</dbReference>